<feature type="transmembrane region" description="Helical" evidence="2">
    <location>
        <begin position="102"/>
        <end position="119"/>
    </location>
</feature>
<keyword evidence="2" id="KW-0812">Transmembrane</keyword>
<keyword evidence="2" id="KW-0472">Membrane</keyword>
<dbReference type="EMBL" id="CAJZBQ010000057">
    <property type="protein sequence ID" value="CAG9333848.1"/>
    <property type="molecule type" value="Genomic_DNA"/>
</dbReference>
<name>A0AAU9K9J9_9CILI</name>
<reference evidence="3" key="1">
    <citation type="submission" date="2021-09" db="EMBL/GenBank/DDBJ databases">
        <authorList>
            <consortium name="AG Swart"/>
            <person name="Singh M."/>
            <person name="Singh A."/>
            <person name="Seah K."/>
            <person name="Emmerich C."/>
        </authorList>
    </citation>
    <scope>NUCLEOTIDE SEQUENCE</scope>
    <source>
        <strain evidence="3">ATCC30299</strain>
    </source>
</reference>
<keyword evidence="2" id="KW-1133">Transmembrane helix</keyword>
<organism evidence="3 4">
    <name type="scientific">Blepharisma stoltei</name>
    <dbReference type="NCBI Taxonomy" id="1481888"/>
    <lineage>
        <taxon>Eukaryota</taxon>
        <taxon>Sar</taxon>
        <taxon>Alveolata</taxon>
        <taxon>Ciliophora</taxon>
        <taxon>Postciliodesmatophora</taxon>
        <taxon>Heterotrichea</taxon>
        <taxon>Heterotrichida</taxon>
        <taxon>Blepharismidae</taxon>
        <taxon>Blepharisma</taxon>
    </lineage>
</organism>
<feature type="coiled-coil region" evidence="1">
    <location>
        <begin position="127"/>
        <end position="166"/>
    </location>
</feature>
<evidence type="ECO:0000256" key="1">
    <source>
        <dbReference type="SAM" id="Coils"/>
    </source>
</evidence>
<evidence type="ECO:0000256" key="2">
    <source>
        <dbReference type="SAM" id="Phobius"/>
    </source>
</evidence>
<dbReference type="AlphaFoldDB" id="A0AAU9K9J9"/>
<protein>
    <submittedName>
        <fullName evidence="3">Uncharacterized protein</fullName>
    </submittedName>
</protein>
<keyword evidence="4" id="KW-1185">Reference proteome</keyword>
<keyword evidence="1" id="KW-0175">Coiled coil</keyword>
<evidence type="ECO:0000313" key="3">
    <source>
        <dbReference type="EMBL" id="CAG9333848.1"/>
    </source>
</evidence>
<accession>A0AAU9K9J9</accession>
<proteinExistence type="predicted"/>
<dbReference type="Proteomes" id="UP001162131">
    <property type="component" value="Unassembled WGS sequence"/>
</dbReference>
<gene>
    <name evidence="3" type="ORF">BSTOLATCC_MIC59657</name>
</gene>
<evidence type="ECO:0000313" key="4">
    <source>
        <dbReference type="Proteomes" id="UP001162131"/>
    </source>
</evidence>
<sequence length="172" mass="20710">MLIRRALRRFATREEELAKLQQSLPKDQFYQHPDKQYIHPTMKVKSSLKENFADMKNQFGQDYKTPDEKYDLHVPRAGTPEGGKTQYERFHENNNFQQARNVMKFIGFLIVLGSVYIYRSVHKAMTREKLERENIREIEKVRRERNEQIEKLLKSRRQAIEELKREKGVLNK</sequence>
<comment type="caution">
    <text evidence="3">The sequence shown here is derived from an EMBL/GenBank/DDBJ whole genome shotgun (WGS) entry which is preliminary data.</text>
</comment>